<evidence type="ECO:0000256" key="2">
    <source>
        <dbReference type="SAM" id="MobiDB-lite"/>
    </source>
</evidence>
<dbReference type="AlphaFoldDB" id="A0AAV8WQF8"/>
<accession>A0AAV8WQF8</accession>
<dbReference type="GO" id="GO:0003676">
    <property type="term" value="F:nucleic acid binding"/>
    <property type="evidence" value="ECO:0007669"/>
    <property type="project" value="InterPro"/>
</dbReference>
<feature type="domain" description="CCHC-type" evidence="3">
    <location>
        <begin position="452"/>
        <end position="468"/>
    </location>
</feature>
<dbReference type="SUPFAM" id="SSF57756">
    <property type="entry name" value="Retrovirus zinc finger-like domains"/>
    <property type="match status" value="1"/>
</dbReference>
<dbReference type="GO" id="GO:0008270">
    <property type="term" value="F:zinc ion binding"/>
    <property type="evidence" value="ECO:0007669"/>
    <property type="project" value="UniProtKB-KW"/>
</dbReference>
<organism evidence="4 5">
    <name type="scientific">Rhamnusium bicolor</name>
    <dbReference type="NCBI Taxonomy" id="1586634"/>
    <lineage>
        <taxon>Eukaryota</taxon>
        <taxon>Metazoa</taxon>
        <taxon>Ecdysozoa</taxon>
        <taxon>Arthropoda</taxon>
        <taxon>Hexapoda</taxon>
        <taxon>Insecta</taxon>
        <taxon>Pterygota</taxon>
        <taxon>Neoptera</taxon>
        <taxon>Endopterygota</taxon>
        <taxon>Coleoptera</taxon>
        <taxon>Polyphaga</taxon>
        <taxon>Cucujiformia</taxon>
        <taxon>Chrysomeloidea</taxon>
        <taxon>Cerambycidae</taxon>
        <taxon>Lepturinae</taxon>
        <taxon>Rhagiini</taxon>
        <taxon>Rhamnusium</taxon>
    </lineage>
</organism>
<keyword evidence="1" id="KW-0479">Metal-binding</keyword>
<sequence>MSSLRKSKALEELERMRGKFAKLESEKDKLYILDILGVVVLTTLPANTYCEFKMPGEIKLDVNRLTKEELGYELRVRGLGEGGNLTVVEMRAVLRNALHLEKTSLAIKSPTYPYKFAEDSVALTANLDTVNSLIDEFCGIANDSKYKGIMSKIAHALGRVNRSSPSSEAEKETKMDIRLKLLLAVDRLQEKTKKDRKTRDSTVFDLSVLRQTVGQPGAHSSAMEAEHSSSDEEQVVKLKPVPVRDWGLKFTGRPGDMSFTTFLERVEEKRRSRGISRARLFTDAVDLFESDAHTWYNLVKNWATDWESLIKLMREQFLPENFDRDLFEEIKRRTQGSQESIGLYIASMIGLFNKMRTPIAEETQLEMILERIDPYYHPFLAFENITSVTQLLTYCRKLDVKRGLAKSYIPPPPKKKSLVPELAYASTSTSVSSSHSSLVVGEVPTTRSVTIKCFNCDQVGHRHRTCPSPKKDILFQLRETLKGRVAPPDISSSTVGVCDILQQIFLDYVIAQVTRDQRPYLEVSVLGFPMMGLLDSGASRTLVRATGYEILRQIGLSLQPMVTQCKVANGQMCASIGYVSTPVTLGDKARIIDILVIPELPHKLILGVDFWVSMNIIPDLRQRIWHFSVHEPSTEVCSILDETSLNPNQKSVLEQLVESNRKLMDPENRKLAFARIYKDAQTGQFSLNQKVWRRSHAQSDATKYFSAKLAPKFVGPFTISKIVSPWTYELKDPNGKHTVWHIKDLKAHPPDSE</sequence>
<keyword evidence="1" id="KW-0862">Zinc</keyword>
<feature type="compositionally biased region" description="Basic and acidic residues" evidence="2">
    <location>
        <begin position="224"/>
        <end position="234"/>
    </location>
</feature>
<dbReference type="GO" id="GO:0004190">
    <property type="term" value="F:aspartic-type endopeptidase activity"/>
    <property type="evidence" value="ECO:0007669"/>
    <property type="project" value="InterPro"/>
</dbReference>
<dbReference type="InterPro" id="IPR001878">
    <property type="entry name" value="Znf_CCHC"/>
</dbReference>
<evidence type="ECO:0000259" key="3">
    <source>
        <dbReference type="PROSITE" id="PS50158"/>
    </source>
</evidence>
<dbReference type="CDD" id="cd00303">
    <property type="entry name" value="retropepsin_like"/>
    <property type="match status" value="1"/>
</dbReference>
<dbReference type="PROSITE" id="PS50158">
    <property type="entry name" value="ZF_CCHC"/>
    <property type="match status" value="1"/>
</dbReference>
<name>A0AAV8WQF8_9CUCU</name>
<dbReference type="Gene3D" id="4.10.60.10">
    <property type="entry name" value="Zinc finger, CCHC-type"/>
    <property type="match status" value="1"/>
</dbReference>
<protein>
    <recommendedName>
        <fullName evidence="3">CCHC-type domain-containing protein</fullName>
    </recommendedName>
</protein>
<feature type="region of interest" description="Disordered" evidence="2">
    <location>
        <begin position="215"/>
        <end position="234"/>
    </location>
</feature>
<keyword evidence="5" id="KW-1185">Reference proteome</keyword>
<comment type="caution">
    <text evidence="4">The sequence shown here is derived from an EMBL/GenBank/DDBJ whole genome shotgun (WGS) entry which is preliminary data.</text>
</comment>
<dbReference type="Gene3D" id="2.40.70.10">
    <property type="entry name" value="Acid Proteases"/>
    <property type="match status" value="1"/>
</dbReference>
<dbReference type="GO" id="GO:0006508">
    <property type="term" value="P:proteolysis"/>
    <property type="evidence" value="ECO:0007669"/>
    <property type="project" value="InterPro"/>
</dbReference>
<dbReference type="InterPro" id="IPR001969">
    <property type="entry name" value="Aspartic_peptidase_AS"/>
</dbReference>
<gene>
    <name evidence="4" type="ORF">NQ314_018607</name>
</gene>
<dbReference type="Pfam" id="PF03732">
    <property type="entry name" value="Retrotrans_gag"/>
    <property type="match status" value="1"/>
</dbReference>
<dbReference type="SUPFAM" id="SSF50630">
    <property type="entry name" value="Acid proteases"/>
    <property type="match status" value="1"/>
</dbReference>
<dbReference type="EMBL" id="JANEYF010005267">
    <property type="protein sequence ID" value="KAJ8928754.1"/>
    <property type="molecule type" value="Genomic_DNA"/>
</dbReference>
<evidence type="ECO:0000256" key="1">
    <source>
        <dbReference type="PROSITE-ProRule" id="PRU00047"/>
    </source>
</evidence>
<dbReference type="PROSITE" id="PS00141">
    <property type="entry name" value="ASP_PROTEASE"/>
    <property type="match status" value="1"/>
</dbReference>
<keyword evidence="1" id="KW-0863">Zinc-finger</keyword>
<proteinExistence type="predicted"/>
<dbReference type="InterPro" id="IPR021109">
    <property type="entry name" value="Peptidase_aspartic_dom_sf"/>
</dbReference>
<dbReference type="InterPro" id="IPR036875">
    <property type="entry name" value="Znf_CCHC_sf"/>
</dbReference>
<dbReference type="Proteomes" id="UP001162156">
    <property type="component" value="Unassembled WGS sequence"/>
</dbReference>
<reference evidence="4" key="1">
    <citation type="journal article" date="2023" name="Insect Mol. Biol.">
        <title>Genome sequencing provides insights into the evolution of gene families encoding plant cell wall-degrading enzymes in longhorned beetles.</title>
        <authorList>
            <person name="Shin N.R."/>
            <person name="Okamura Y."/>
            <person name="Kirsch R."/>
            <person name="Pauchet Y."/>
        </authorList>
    </citation>
    <scope>NUCLEOTIDE SEQUENCE</scope>
    <source>
        <strain evidence="4">RBIC_L_NR</strain>
    </source>
</reference>
<evidence type="ECO:0000313" key="5">
    <source>
        <dbReference type="Proteomes" id="UP001162156"/>
    </source>
</evidence>
<dbReference type="InterPro" id="IPR005162">
    <property type="entry name" value="Retrotrans_gag_dom"/>
</dbReference>
<evidence type="ECO:0000313" key="4">
    <source>
        <dbReference type="EMBL" id="KAJ8928754.1"/>
    </source>
</evidence>
<dbReference type="Pfam" id="PF24626">
    <property type="entry name" value="SH3_Tf2-1"/>
    <property type="match status" value="1"/>
</dbReference>
<dbReference type="InterPro" id="IPR056924">
    <property type="entry name" value="SH3_Tf2-1"/>
</dbReference>